<dbReference type="Pfam" id="PF00864">
    <property type="entry name" value="P2X_receptor"/>
    <property type="match status" value="1"/>
</dbReference>
<evidence type="ECO:0000256" key="8">
    <source>
        <dbReference type="ARBA" id="ARBA00023286"/>
    </source>
</evidence>
<dbReference type="GO" id="GO:0012505">
    <property type="term" value="C:endomembrane system"/>
    <property type="evidence" value="ECO:0007669"/>
    <property type="project" value="UniProtKB-SubCell"/>
</dbReference>
<dbReference type="InParanoid" id="A0A803SVS3"/>
<dbReference type="AlphaFoldDB" id="A0A803SVS3"/>
<evidence type="ECO:0000256" key="5">
    <source>
        <dbReference type="ARBA" id="ARBA00022989"/>
    </source>
</evidence>
<reference evidence="11" key="1">
    <citation type="submission" date="2009-12" db="EMBL/GenBank/DDBJ databases">
        <title>The Genome Sequence of Anolis carolinensis (Green Anole Lizard).</title>
        <authorList>
            <consortium name="The Genome Sequencing Platform"/>
            <person name="Di Palma F."/>
            <person name="Alfoldi J."/>
            <person name="Heiman D."/>
            <person name="Young S."/>
            <person name="Grabherr M."/>
            <person name="Johnson J."/>
            <person name="Lander E.S."/>
            <person name="Lindblad-Toh K."/>
        </authorList>
    </citation>
    <scope>NUCLEOTIDE SEQUENCE [LARGE SCALE GENOMIC DNA]</scope>
    <source>
        <strain evidence="11">JBL SC #1</strain>
    </source>
</reference>
<evidence type="ECO:0000313" key="12">
    <source>
        <dbReference type="Proteomes" id="UP000001646"/>
    </source>
</evidence>
<evidence type="ECO:0000256" key="7">
    <source>
        <dbReference type="ARBA" id="ARBA00023136"/>
    </source>
</evidence>
<dbReference type="InterPro" id="IPR027309">
    <property type="entry name" value="P2X_extracellular_dom_sf"/>
</dbReference>
<keyword evidence="9" id="KW-0407">Ion channel</keyword>
<evidence type="ECO:0000256" key="9">
    <source>
        <dbReference type="ARBA" id="ARBA00023303"/>
    </source>
</evidence>
<dbReference type="Gene3D" id="2.60.490.10">
    <property type="entry name" value="atp-gated p2x4 ion channel domain"/>
    <property type="match status" value="1"/>
</dbReference>
<evidence type="ECO:0000313" key="11">
    <source>
        <dbReference type="Ensembl" id="ENSACAP00000027063.1"/>
    </source>
</evidence>
<comment type="subcellular location">
    <subcellularLocation>
        <location evidence="1">Endomembrane system</location>
    </subcellularLocation>
</comment>
<keyword evidence="12" id="KW-1185">Reference proteome</keyword>
<proteinExistence type="inferred from homology"/>
<keyword evidence="8" id="KW-1071">Ligand-gated ion channel</keyword>
<evidence type="ECO:0000256" key="1">
    <source>
        <dbReference type="ARBA" id="ARBA00004308"/>
    </source>
</evidence>
<organism evidence="11 12">
    <name type="scientific">Anolis carolinensis</name>
    <name type="common">Green anole</name>
    <name type="synonym">American chameleon</name>
    <dbReference type="NCBI Taxonomy" id="28377"/>
    <lineage>
        <taxon>Eukaryota</taxon>
        <taxon>Metazoa</taxon>
        <taxon>Chordata</taxon>
        <taxon>Craniata</taxon>
        <taxon>Vertebrata</taxon>
        <taxon>Euteleostomi</taxon>
        <taxon>Lepidosauria</taxon>
        <taxon>Squamata</taxon>
        <taxon>Bifurcata</taxon>
        <taxon>Unidentata</taxon>
        <taxon>Episquamata</taxon>
        <taxon>Toxicofera</taxon>
        <taxon>Iguania</taxon>
        <taxon>Dactyloidae</taxon>
        <taxon>Anolis</taxon>
    </lineage>
</organism>
<dbReference type="Ensembl" id="ENSACAT00000050739.1">
    <property type="protein sequence ID" value="ENSACAP00000027063.1"/>
    <property type="gene ID" value="ENSACAG00000041012.1"/>
</dbReference>
<dbReference type="GO" id="GO:0005216">
    <property type="term" value="F:monoatomic ion channel activity"/>
    <property type="evidence" value="ECO:0007669"/>
    <property type="project" value="InterPro"/>
</dbReference>
<dbReference type="InterPro" id="IPR003045">
    <property type="entry name" value="P2X2_purnocptor"/>
</dbReference>
<evidence type="ECO:0000256" key="10">
    <source>
        <dbReference type="SAM" id="MobiDB-lite"/>
    </source>
</evidence>
<dbReference type="InterPro" id="IPR059116">
    <property type="entry name" value="P2X_receptor"/>
</dbReference>
<feature type="compositionally biased region" description="Polar residues" evidence="10">
    <location>
        <begin position="69"/>
        <end position="85"/>
    </location>
</feature>
<reference evidence="11" key="3">
    <citation type="submission" date="2025-09" db="UniProtKB">
        <authorList>
            <consortium name="Ensembl"/>
        </authorList>
    </citation>
    <scope>IDENTIFICATION</scope>
</reference>
<name>A0A803SVS3_ANOCA</name>
<evidence type="ECO:0000256" key="6">
    <source>
        <dbReference type="ARBA" id="ARBA00023065"/>
    </source>
</evidence>
<keyword evidence="6" id="KW-0406">Ion transport</keyword>
<dbReference type="GO" id="GO:0005524">
    <property type="term" value="F:ATP binding"/>
    <property type="evidence" value="ECO:0007669"/>
    <property type="project" value="InterPro"/>
</dbReference>
<dbReference type="GeneTree" id="ENSGT01040000244543"/>
<feature type="compositionally biased region" description="Basic and acidic residues" evidence="10">
    <location>
        <begin position="54"/>
        <end position="64"/>
    </location>
</feature>
<evidence type="ECO:0000256" key="3">
    <source>
        <dbReference type="ARBA" id="ARBA00022448"/>
    </source>
</evidence>
<feature type="compositionally biased region" description="Polar residues" evidence="10">
    <location>
        <begin position="30"/>
        <end position="40"/>
    </location>
</feature>
<comment type="similarity">
    <text evidence="2">Belongs to the P2X receptor family.</text>
</comment>
<dbReference type="PANTHER" id="PTHR10125:SF4">
    <property type="entry name" value="P2X PURINOCEPTOR 2"/>
    <property type="match status" value="1"/>
</dbReference>
<dbReference type="Proteomes" id="UP000001646">
    <property type="component" value="Unplaced"/>
</dbReference>
<dbReference type="PANTHER" id="PTHR10125">
    <property type="entry name" value="P2X PURINOCEPTOR"/>
    <property type="match status" value="1"/>
</dbReference>
<sequence>TGTWGSSTGWSSSSSWSTSFGKWSRKGYQESESGPESSVITKVKGVTRSQSKVWDVEEYVKPPEVRGQSGHQAGQESDYGESTNARLAWKPSP</sequence>
<feature type="compositionally biased region" description="Low complexity" evidence="10">
    <location>
        <begin position="1"/>
        <end position="22"/>
    </location>
</feature>
<dbReference type="GO" id="GO:0001614">
    <property type="term" value="F:purinergic nucleotide receptor activity"/>
    <property type="evidence" value="ECO:0007669"/>
    <property type="project" value="InterPro"/>
</dbReference>
<keyword evidence="4" id="KW-0812">Transmembrane</keyword>
<protein>
    <submittedName>
        <fullName evidence="11">Uncharacterized protein</fullName>
    </submittedName>
</protein>
<keyword evidence="5" id="KW-1133">Transmembrane helix</keyword>
<evidence type="ECO:0000256" key="4">
    <source>
        <dbReference type="ARBA" id="ARBA00022692"/>
    </source>
</evidence>
<reference evidence="11" key="2">
    <citation type="submission" date="2025-08" db="UniProtKB">
        <authorList>
            <consortium name="Ensembl"/>
        </authorList>
    </citation>
    <scope>IDENTIFICATION</scope>
</reference>
<keyword evidence="3" id="KW-0813">Transport</keyword>
<dbReference type="GO" id="GO:0016020">
    <property type="term" value="C:membrane"/>
    <property type="evidence" value="ECO:0007669"/>
    <property type="project" value="InterPro"/>
</dbReference>
<accession>A0A803SVS3</accession>
<evidence type="ECO:0000256" key="2">
    <source>
        <dbReference type="ARBA" id="ARBA00009848"/>
    </source>
</evidence>
<dbReference type="PRINTS" id="PR01309">
    <property type="entry name" value="P2X2RECEPTOR"/>
</dbReference>
<feature type="region of interest" description="Disordered" evidence="10">
    <location>
        <begin position="1"/>
        <end position="93"/>
    </location>
</feature>
<keyword evidence="7" id="KW-0472">Membrane</keyword>